<evidence type="ECO:0000256" key="1">
    <source>
        <dbReference type="ARBA" id="ARBA00022723"/>
    </source>
</evidence>
<comment type="similarity">
    <text evidence="9">Belongs to the nuclear hormone receptor family.</text>
</comment>
<dbReference type="InterPro" id="IPR035500">
    <property type="entry name" value="NHR-like_dom_sf"/>
</dbReference>
<evidence type="ECO:0000259" key="10">
    <source>
        <dbReference type="PROSITE" id="PS51030"/>
    </source>
</evidence>
<keyword evidence="7 9" id="KW-0675">Receptor</keyword>
<evidence type="ECO:0000256" key="5">
    <source>
        <dbReference type="ARBA" id="ARBA00023125"/>
    </source>
</evidence>
<evidence type="ECO:0000256" key="3">
    <source>
        <dbReference type="ARBA" id="ARBA00022833"/>
    </source>
</evidence>
<evidence type="ECO:0000256" key="9">
    <source>
        <dbReference type="RuleBase" id="RU004334"/>
    </source>
</evidence>
<protein>
    <submittedName>
        <fullName evidence="12">Uncharacterized protein</fullName>
    </submittedName>
</protein>
<evidence type="ECO:0000256" key="6">
    <source>
        <dbReference type="ARBA" id="ARBA00023163"/>
    </source>
</evidence>
<comment type="caution">
    <text evidence="12">The sequence shown here is derived from an EMBL/GenBank/DDBJ whole genome shotgun (WGS) entry which is preliminary data.</text>
</comment>
<dbReference type="GO" id="GO:0030154">
    <property type="term" value="P:cell differentiation"/>
    <property type="evidence" value="ECO:0007669"/>
    <property type="project" value="TreeGrafter"/>
</dbReference>
<sequence length="733" mass="85668">MANRTSTRPAVSSGTPNIIKICRVCGDRAIGFNFNGLTCESCKSFFRRNAQKYEKYFCRKDNNCLIDFVTRKCCTKCRLDKCFSIGMKRELICSKMEKDFHGSSSSSSNQSVEIDLDYNGKGVMYKNGSPMMDLHCHLNAERLLDMEIKSKLSICANDQYCFSPSNMLDDSIDFLELSTQNSIPFNPNYYIELNHSELELIHEIREANVAAEFYDVTEFKVVGEVNDLIYALNLADLYIRKTIKFCKSLSAFRKLNQDDQLIILKDFFTDMMIIRFGFVYDPIKEAVPVIEDEKLQHAVLIKLNILYEAKNKIVFTMLDIILAQQLFKPTSNTSCPEYIRYQHCIYTRLLNRYLEDKYKDVYKALEKFQIINQLLSELIPGRGILERFNFNVLTCESCKSFFRRNAYRYERIICRKGGNCNVDYLTRKCCARCRLEKCFQFGMKKELIWRHHVQRSNETLNQSNENSILRSNSLDSAKTRQLRNLPNINRILTKSTEWFREPFTDAAKTNTTSKTVLVNKFELSEREFGLIKEIIDANQRIKFNCFHCENDGDLFPILNDMGNLINRATKYITKTISFCKLISPFQSLTSADQLILLKNFFHEIMVIHIAFWHSELRQSTFPIACEIDIRTFHQELEQDPIIRDLMIGCRLFKPRNDLSCPEFITYQYHIYDRLLFRYLECKYVNTDKAAIKKEQLIRTFHLVNIGKAILEEIQIGTDSGKLSMVFNHMACCQ</sequence>
<dbReference type="OMA" id="SICANDQ"/>
<dbReference type="InterPro" id="IPR001723">
    <property type="entry name" value="Nuclear_hrmn_rcpt"/>
</dbReference>
<keyword evidence="13" id="KW-1185">Reference proteome</keyword>
<evidence type="ECO:0000256" key="2">
    <source>
        <dbReference type="ARBA" id="ARBA00022771"/>
    </source>
</evidence>
<keyword evidence="1 9" id="KW-0479">Metal-binding</keyword>
<dbReference type="Proteomes" id="UP001142055">
    <property type="component" value="Chromosome 1"/>
</dbReference>
<reference evidence="12" key="1">
    <citation type="submission" date="2022-12" db="EMBL/GenBank/DDBJ databases">
        <title>Genome assemblies of Blomia tropicalis.</title>
        <authorList>
            <person name="Cui Y."/>
        </authorList>
    </citation>
    <scope>NUCLEOTIDE SEQUENCE</scope>
    <source>
        <tissue evidence="12">Adult mites</tissue>
    </source>
</reference>
<dbReference type="GO" id="GO:0000122">
    <property type="term" value="P:negative regulation of transcription by RNA polymerase II"/>
    <property type="evidence" value="ECO:0007669"/>
    <property type="project" value="TreeGrafter"/>
</dbReference>
<evidence type="ECO:0000256" key="4">
    <source>
        <dbReference type="ARBA" id="ARBA00023015"/>
    </source>
</evidence>
<keyword evidence="6 9" id="KW-0804">Transcription</keyword>
<dbReference type="AlphaFoldDB" id="A0A9Q0MAU9"/>
<dbReference type="InterPro" id="IPR050234">
    <property type="entry name" value="Nuclear_hormone_rcpt_NR1"/>
</dbReference>
<feature type="domain" description="NR LBD" evidence="11">
    <location>
        <begin position="196"/>
        <end position="415"/>
    </location>
</feature>
<evidence type="ECO:0000313" key="13">
    <source>
        <dbReference type="Proteomes" id="UP001142055"/>
    </source>
</evidence>
<dbReference type="PROSITE" id="PS51843">
    <property type="entry name" value="NR_LBD"/>
    <property type="match status" value="2"/>
</dbReference>
<dbReference type="PANTHER" id="PTHR24082">
    <property type="entry name" value="NUCLEAR HORMONE RECEPTOR"/>
    <property type="match status" value="1"/>
</dbReference>
<dbReference type="InterPro" id="IPR001628">
    <property type="entry name" value="Znf_hrmn_rcpt"/>
</dbReference>
<comment type="subcellular location">
    <subcellularLocation>
        <location evidence="9">Nucleus</location>
    </subcellularLocation>
</comment>
<dbReference type="SUPFAM" id="SSF57716">
    <property type="entry name" value="Glucocorticoid receptor-like (DNA-binding domain)"/>
    <property type="match status" value="2"/>
</dbReference>
<proteinExistence type="inferred from homology"/>
<dbReference type="EMBL" id="JAPWDV010000001">
    <property type="protein sequence ID" value="KAJ6221863.1"/>
    <property type="molecule type" value="Genomic_DNA"/>
</dbReference>
<gene>
    <name evidence="12" type="ORF">RDWZM_000408</name>
</gene>
<dbReference type="GO" id="GO:0045944">
    <property type="term" value="P:positive regulation of transcription by RNA polymerase II"/>
    <property type="evidence" value="ECO:0007669"/>
    <property type="project" value="TreeGrafter"/>
</dbReference>
<dbReference type="Gene3D" id="1.10.565.10">
    <property type="entry name" value="Retinoid X Receptor"/>
    <property type="match status" value="2"/>
</dbReference>
<dbReference type="InterPro" id="IPR000536">
    <property type="entry name" value="Nucl_hrmn_rcpt_lig-bd"/>
</dbReference>
<feature type="domain" description="Nuclear receptor" evidence="10">
    <location>
        <begin position="365"/>
        <end position="450"/>
    </location>
</feature>
<dbReference type="GO" id="GO:0000978">
    <property type="term" value="F:RNA polymerase II cis-regulatory region sequence-specific DNA binding"/>
    <property type="evidence" value="ECO:0007669"/>
    <property type="project" value="TreeGrafter"/>
</dbReference>
<organism evidence="12 13">
    <name type="scientific">Blomia tropicalis</name>
    <name type="common">Mite</name>
    <dbReference type="NCBI Taxonomy" id="40697"/>
    <lineage>
        <taxon>Eukaryota</taxon>
        <taxon>Metazoa</taxon>
        <taxon>Ecdysozoa</taxon>
        <taxon>Arthropoda</taxon>
        <taxon>Chelicerata</taxon>
        <taxon>Arachnida</taxon>
        <taxon>Acari</taxon>
        <taxon>Acariformes</taxon>
        <taxon>Sarcoptiformes</taxon>
        <taxon>Astigmata</taxon>
        <taxon>Glycyphagoidea</taxon>
        <taxon>Echimyopodidae</taxon>
        <taxon>Blomia</taxon>
    </lineage>
</organism>
<evidence type="ECO:0000313" key="12">
    <source>
        <dbReference type="EMBL" id="KAJ6221863.1"/>
    </source>
</evidence>
<dbReference type="SMART" id="SM00399">
    <property type="entry name" value="ZnF_C4"/>
    <property type="match status" value="2"/>
</dbReference>
<dbReference type="GO" id="GO:0005634">
    <property type="term" value="C:nucleus"/>
    <property type="evidence" value="ECO:0007669"/>
    <property type="project" value="UniProtKB-SubCell"/>
</dbReference>
<feature type="domain" description="Nuclear receptor" evidence="10">
    <location>
        <begin position="19"/>
        <end position="94"/>
    </location>
</feature>
<dbReference type="PRINTS" id="PR00398">
    <property type="entry name" value="STRDHORMONER"/>
</dbReference>
<keyword evidence="3 9" id="KW-0862">Zinc</keyword>
<keyword evidence="8 9" id="KW-0539">Nucleus</keyword>
<dbReference type="GO" id="GO:0008270">
    <property type="term" value="F:zinc ion binding"/>
    <property type="evidence" value="ECO:0007669"/>
    <property type="project" value="UniProtKB-KW"/>
</dbReference>
<keyword evidence="4 9" id="KW-0805">Transcription regulation</keyword>
<keyword evidence="5 9" id="KW-0238">DNA-binding</keyword>
<dbReference type="InterPro" id="IPR013088">
    <property type="entry name" value="Znf_NHR/GATA"/>
</dbReference>
<dbReference type="PROSITE" id="PS51030">
    <property type="entry name" value="NUCLEAR_REC_DBD_2"/>
    <property type="match status" value="2"/>
</dbReference>
<dbReference type="GO" id="GO:0004879">
    <property type="term" value="F:nuclear receptor activity"/>
    <property type="evidence" value="ECO:0007669"/>
    <property type="project" value="TreeGrafter"/>
</dbReference>
<dbReference type="PANTHER" id="PTHR24082:SF283">
    <property type="entry name" value="NUCLEAR HORMONE RECEPTOR HR96"/>
    <property type="match status" value="1"/>
</dbReference>
<evidence type="ECO:0000259" key="11">
    <source>
        <dbReference type="PROSITE" id="PS51843"/>
    </source>
</evidence>
<evidence type="ECO:0000256" key="8">
    <source>
        <dbReference type="ARBA" id="ARBA00023242"/>
    </source>
</evidence>
<dbReference type="Gene3D" id="3.30.50.10">
    <property type="entry name" value="Erythroid Transcription Factor GATA-1, subunit A"/>
    <property type="match status" value="2"/>
</dbReference>
<accession>A0A9Q0MAU9</accession>
<feature type="domain" description="NR LBD" evidence="11">
    <location>
        <begin position="526"/>
        <end position="733"/>
    </location>
</feature>
<keyword evidence="2 9" id="KW-0863">Zinc-finger</keyword>
<dbReference type="SMART" id="SM00430">
    <property type="entry name" value="HOLI"/>
    <property type="match status" value="2"/>
</dbReference>
<dbReference type="SUPFAM" id="SSF48508">
    <property type="entry name" value="Nuclear receptor ligand-binding domain"/>
    <property type="match status" value="2"/>
</dbReference>
<dbReference type="PRINTS" id="PR00047">
    <property type="entry name" value="STROIDFINGER"/>
</dbReference>
<dbReference type="Pfam" id="PF00104">
    <property type="entry name" value="Hormone_recep"/>
    <property type="match status" value="1"/>
</dbReference>
<dbReference type="Pfam" id="PF00105">
    <property type="entry name" value="zf-C4"/>
    <property type="match status" value="2"/>
</dbReference>
<evidence type="ECO:0000256" key="7">
    <source>
        <dbReference type="ARBA" id="ARBA00023170"/>
    </source>
</evidence>
<name>A0A9Q0MAU9_BLOTA</name>
<dbReference type="PROSITE" id="PS00031">
    <property type="entry name" value="NUCLEAR_REC_DBD_1"/>
    <property type="match status" value="1"/>
</dbReference>